<dbReference type="EMBL" id="SRMN01000059">
    <property type="protein sequence ID" value="TGH22668.1"/>
    <property type="molecule type" value="Genomic_DNA"/>
</dbReference>
<dbReference type="PROSITE" id="PS50206">
    <property type="entry name" value="RHODANESE_3"/>
    <property type="match status" value="1"/>
</dbReference>
<evidence type="ECO:0000313" key="5">
    <source>
        <dbReference type="Proteomes" id="UP000315454"/>
    </source>
</evidence>
<dbReference type="AlphaFoldDB" id="A0A524RTR4"/>
<reference evidence="4 5" key="1">
    <citation type="journal article" date="2019" name="mSystems">
        <title>Life at home and on the roam: Genomic adaptions reflect the dual lifestyle of an intracellular, facultative symbiont.</title>
        <authorList>
            <person name="Burgsdorf I."/>
        </authorList>
    </citation>
    <scope>NUCLEOTIDE SEQUENCE [LARGE SCALE GENOMIC DNA]</scope>
    <source>
        <strain evidence="4">277cI</strain>
    </source>
</reference>
<dbReference type="InterPro" id="IPR058840">
    <property type="entry name" value="AAA_SelU"/>
</dbReference>
<dbReference type="PANTHER" id="PTHR30401">
    <property type="entry name" value="TRNA 2-SELENOURIDINE SYNTHASE"/>
    <property type="match status" value="1"/>
</dbReference>
<dbReference type="Gene3D" id="3.40.250.10">
    <property type="entry name" value="Rhodanese-like domain"/>
    <property type="match status" value="1"/>
</dbReference>
<protein>
    <submittedName>
        <fullName evidence="4">tRNA 2-selenouridine(34) synthase MnmH</fullName>
    </submittedName>
</protein>
<dbReference type="Pfam" id="PF00581">
    <property type="entry name" value="Rhodanese"/>
    <property type="match status" value="1"/>
</dbReference>
<dbReference type="GO" id="GO:0043828">
    <property type="term" value="F:tRNA 2-selenouridine synthase activity"/>
    <property type="evidence" value="ECO:0007669"/>
    <property type="project" value="InterPro"/>
</dbReference>
<evidence type="ECO:0000313" key="4">
    <source>
        <dbReference type="EMBL" id="TGH22668.1"/>
    </source>
</evidence>
<dbReference type="PROSITE" id="PS50835">
    <property type="entry name" value="IG_LIKE"/>
    <property type="match status" value="1"/>
</dbReference>
<evidence type="ECO:0000256" key="1">
    <source>
        <dbReference type="ARBA" id="ARBA00023266"/>
    </source>
</evidence>
<proteinExistence type="predicted"/>
<evidence type="ECO:0000259" key="2">
    <source>
        <dbReference type="PROSITE" id="PS50206"/>
    </source>
</evidence>
<organism evidence="4 5">
    <name type="scientific">Aphanocapsa feldmannii 277cI</name>
    <dbReference type="NCBI Taxonomy" id="2507554"/>
    <lineage>
        <taxon>Bacteria</taxon>
        <taxon>Bacillati</taxon>
        <taxon>Cyanobacteriota</taxon>
        <taxon>Cyanophyceae</taxon>
        <taxon>Oscillatoriophycideae</taxon>
        <taxon>Chroococcales</taxon>
        <taxon>Microcystaceae</taxon>
        <taxon>Aphanocapsa</taxon>
    </lineage>
</organism>
<dbReference type="SUPFAM" id="SSF52821">
    <property type="entry name" value="Rhodanese/Cell cycle control phosphatase"/>
    <property type="match status" value="1"/>
</dbReference>
<dbReference type="InterPro" id="IPR007110">
    <property type="entry name" value="Ig-like_dom"/>
</dbReference>
<name>A0A524RTR4_9CHRO</name>
<dbReference type="SMART" id="SM00450">
    <property type="entry name" value="RHOD"/>
    <property type="match status" value="1"/>
</dbReference>
<sequence>MASPLGCDEFLRASGAVVDVRSPAEFSQGHIPGAHNLPLFNDAERAEVGTLYKRSGRQAATQHGLALAGPRLAAITAEARAIAAGQEGPLRLHCWRGGLRSASVAWLLEEMADLRCLLLDGGYKCFRRWVRSALAVARPILILAGRTGSAKTEVLQAMARGGAQVIDLEGLANHRGSSYGGLGLPAQPSSEHYENLLAITWNRMRPDRPVWLEAESVQVGRCRIPAELFEQMGKAPMVELVRPDEERICHLVSLYGGVASRRQLLEATRRIARRLGPQRSQRAGEAIEAGDLATAATVVLQYYDRAYAFELQRRGGSVHQVHSVGEGNLIDLESTLIPCRPG</sequence>
<dbReference type="GO" id="GO:0002098">
    <property type="term" value="P:tRNA wobble uridine modification"/>
    <property type="evidence" value="ECO:0007669"/>
    <property type="project" value="InterPro"/>
</dbReference>
<evidence type="ECO:0000259" key="3">
    <source>
        <dbReference type="PROSITE" id="PS50835"/>
    </source>
</evidence>
<dbReference type="InterPro" id="IPR036873">
    <property type="entry name" value="Rhodanese-like_dom_sf"/>
</dbReference>
<feature type="domain" description="Ig-like" evidence="3">
    <location>
        <begin position="70"/>
        <end position="125"/>
    </location>
</feature>
<gene>
    <name evidence="4" type="primary">mnmH</name>
    <name evidence="4" type="ORF">ERJ68_04550</name>
</gene>
<dbReference type="NCBIfam" id="NF008750">
    <property type="entry name" value="PRK11784.1-2"/>
    <property type="match status" value="1"/>
</dbReference>
<dbReference type="NCBIfam" id="TIGR03167">
    <property type="entry name" value="tRNA_sel_U_synt"/>
    <property type="match status" value="1"/>
</dbReference>
<keyword evidence="1" id="KW-0711">Selenium</keyword>
<dbReference type="Proteomes" id="UP000315454">
    <property type="component" value="Unassembled WGS sequence"/>
</dbReference>
<dbReference type="InterPro" id="IPR017582">
    <property type="entry name" value="SelU"/>
</dbReference>
<dbReference type="Pfam" id="PF26341">
    <property type="entry name" value="AAA_SelU"/>
    <property type="match status" value="1"/>
</dbReference>
<dbReference type="PANTHER" id="PTHR30401:SF0">
    <property type="entry name" value="TRNA 2-SELENOURIDINE SYNTHASE"/>
    <property type="match status" value="1"/>
</dbReference>
<feature type="domain" description="Rhodanese" evidence="2">
    <location>
        <begin position="11"/>
        <end position="138"/>
    </location>
</feature>
<comment type="caution">
    <text evidence="4">The sequence shown here is derived from an EMBL/GenBank/DDBJ whole genome shotgun (WGS) entry which is preliminary data.</text>
</comment>
<accession>A0A524RTR4</accession>
<dbReference type="InterPro" id="IPR001763">
    <property type="entry name" value="Rhodanese-like_dom"/>
</dbReference>